<dbReference type="InterPro" id="IPR028098">
    <property type="entry name" value="Glyco_trans_4-like_N"/>
</dbReference>
<organism evidence="4 5">
    <name type="scientific">Branchiibius hedensis</name>
    <dbReference type="NCBI Taxonomy" id="672460"/>
    <lineage>
        <taxon>Bacteria</taxon>
        <taxon>Bacillati</taxon>
        <taxon>Actinomycetota</taxon>
        <taxon>Actinomycetes</taxon>
        <taxon>Micrococcales</taxon>
        <taxon>Dermacoccaceae</taxon>
        <taxon>Branchiibius</taxon>
    </lineage>
</organism>
<dbReference type="GO" id="GO:0016757">
    <property type="term" value="F:glycosyltransferase activity"/>
    <property type="evidence" value="ECO:0007669"/>
    <property type="project" value="UniProtKB-KW"/>
</dbReference>
<evidence type="ECO:0000313" key="5">
    <source>
        <dbReference type="Proteomes" id="UP000250028"/>
    </source>
</evidence>
<evidence type="ECO:0000259" key="3">
    <source>
        <dbReference type="Pfam" id="PF13439"/>
    </source>
</evidence>
<dbReference type="Gene3D" id="3.40.50.2000">
    <property type="entry name" value="Glycogen Phosphorylase B"/>
    <property type="match status" value="2"/>
</dbReference>
<sequence length="353" mass="39528">MIPGEHRYVRFAITDRAARLRADRGGDEDQWSPSPALTPQWLRAHRDEFDVVHVHFGFEGRSPQELAEWVATLRDLQVPLVLTVHDLQLPHAQDQRRYRQQLGAILPAADAVLTLTPGAARQIRWEFGREAWVVPHPRMVPLAMIQAAARTAPERIRVGIHLKSLRANVARACVPAVADVVGRLRASGQPVELTIHAHPELRDVTFPRYDAPTLEMLDRVAAHDGVGVVWHERFTDRELWDYLRGLQVSVLPHRWGTHSGWLEECRDLGVVPVVGDVGYLAEQSGAHTFCWDGDAPDRNSLHHALSAAVAEAARGRSVTAATTWAGHRERTDRGSQQVHRRIYQSLTTIAGRG</sequence>
<accession>A0A2Y8ZV13</accession>
<keyword evidence="5" id="KW-1185">Reference proteome</keyword>
<dbReference type="SUPFAM" id="SSF53756">
    <property type="entry name" value="UDP-Glycosyltransferase/glycogen phosphorylase"/>
    <property type="match status" value="1"/>
</dbReference>
<dbReference type="EMBL" id="UESZ01000001">
    <property type="protein sequence ID" value="SSA36250.1"/>
    <property type="molecule type" value="Genomic_DNA"/>
</dbReference>
<evidence type="ECO:0000256" key="1">
    <source>
        <dbReference type="ARBA" id="ARBA00022676"/>
    </source>
</evidence>
<evidence type="ECO:0000256" key="2">
    <source>
        <dbReference type="ARBA" id="ARBA00022679"/>
    </source>
</evidence>
<dbReference type="Pfam" id="PF13439">
    <property type="entry name" value="Glyco_transf_4"/>
    <property type="match status" value="1"/>
</dbReference>
<proteinExistence type="predicted"/>
<reference evidence="5" key="1">
    <citation type="submission" date="2016-10" db="EMBL/GenBank/DDBJ databases">
        <authorList>
            <person name="Varghese N."/>
            <person name="Submissions S."/>
        </authorList>
    </citation>
    <scope>NUCLEOTIDE SEQUENCE [LARGE SCALE GENOMIC DNA]</scope>
    <source>
        <strain evidence="5">DSM 22951</strain>
    </source>
</reference>
<dbReference type="AlphaFoldDB" id="A0A2Y8ZV13"/>
<keyword evidence="1" id="KW-0328">Glycosyltransferase</keyword>
<gene>
    <name evidence="4" type="ORF">SAMN04489750_3639</name>
</gene>
<keyword evidence="2" id="KW-0808">Transferase</keyword>
<feature type="domain" description="Glycosyltransferase subfamily 4-like N-terminal" evidence="3">
    <location>
        <begin position="39"/>
        <end position="135"/>
    </location>
</feature>
<dbReference type="Proteomes" id="UP000250028">
    <property type="component" value="Unassembled WGS sequence"/>
</dbReference>
<protein>
    <recommendedName>
        <fullName evidence="3">Glycosyltransferase subfamily 4-like N-terminal domain-containing protein</fullName>
    </recommendedName>
</protein>
<evidence type="ECO:0000313" key="4">
    <source>
        <dbReference type="EMBL" id="SSA36250.1"/>
    </source>
</evidence>
<name>A0A2Y8ZV13_9MICO</name>